<evidence type="ECO:0000313" key="1">
    <source>
        <dbReference type="EMBL" id="CAH3033490.1"/>
    </source>
</evidence>
<name>A0ABN8MQW0_9CNID</name>
<reference evidence="1 2" key="1">
    <citation type="submission" date="2022-05" db="EMBL/GenBank/DDBJ databases">
        <authorList>
            <consortium name="Genoscope - CEA"/>
            <person name="William W."/>
        </authorList>
    </citation>
    <scope>NUCLEOTIDE SEQUENCE [LARGE SCALE GENOMIC DNA]</scope>
</reference>
<comment type="caution">
    <text evidence="1">The sequence shown here is derived from an EMBL/GenBank/DDBJ whole genome shotgun (WGS) entry which is preliminary data.</text>
</comment>
<protein>
    <recommendedName>
        <fullName evidence="3">Reverse transcriptase</fullName>
    </recommendedName>
</protein>
<proteinExistence type="predicted"/>
<organism evidence="1 2">
    <name type="scientific">Porites lobata</name>
    <dbReference type="NCBI Taxonomy" id="104759"/>
    <lineage>
        <taxon>Eukaryota</taxon>
        <taxon>Metazoa</taxon>
        <taxon>Cnidaria</taxon>
        <taxon>Anthozoa</taxon>
        <taxon>Hexacorallia</taxon>
        <taxon>Scleractinia</taxon>
        <taxon>Fungiina</taxon>
        <taxon>Poritidae</taxon>
        <taxon>Porites</taxon>
    </lineage>
</organism>
<evidence type="ECO:0008006" key="3">
    <source>
        <dbReference type="Google" id="ProtNLM"/>
    </source>
</evidence>
<keyword evidence="2" id="KW-1185">Reference proteome</keyword>
<gene>
    <name evidence="1" type="ORF">PLOB_00016558</name>
</gene>
<accession>A0ABN8MQW0</accession>
<sequence>MRYRHGTSNQDADGLSRIHMDEYMDICTEEVELDWIKATVEALDAQQKGDAIWLLSLSSQLSDIRHIMNLEGESKVQPLTPKELYEAQRRDKVISEVIQY</sequence>
<evidence type="ECO:0000313" key="2">
    <source>
        <dbReference type="Proteomes" id="UP001159405"/>
    </source>
</evidence>
<dbReference type="EMBL" id="CALNXK010000002">
    <property type="protein sequence ID" value="CAH3033490.1"/>
    <property type="molecule type" value="Genomic_DNA"/>
</dbReference>
<dbReference type="Proteomes" id="UP001159405">
    <property type="component" value="Unassembled WGS sequence"/>
</dbReference>